<dbReference type="RefSeq" id="WP_073597777.1">
    <property type="nucleotide sequence ID" value="NZ_MRCB01000001.1"/>
</dbReference>
<evidence type="ECO:0000313" key="1">
    <source>
        <dbReference type="EMBL" id="OKH26636.1"/>
    </source>
</evidence>
<dbReference type="NCBIfam" id="NF037966">
    <property type="entry name" value="HetP_family"/>
    <property type="match status" value="1"/>
</dbReference>
<sequence length="123" mass="14151">MNQPFAYSQSKQTKAMTNEQFEQIVEAIMAGKYSWACVLILRFAGYNPLHYIPYRTYNRLLKDNCLQSKSTQEAPSVVKPSQGFSQGRVTQIEDLNHTEQVDRDSTKVRGGMGMGIFQNFWLF</sequence>
<name>A0A1U7HSR6_9CYAN</name>
<evidence type="ECO:0000313" key="2">
    <source>
        <dbReference type="Proteomes" id="UP000186868"/>
    </source>
</evidence>
<organism evidence="1 2">
    <name type="scientific">Hydrococcus rivularis NIES-593</name>
    <dbReference type="NCBI Taxonomy" id="1921803"/>
    <lineage>
        <taxon>Bacteria</taxon>
        <taxon>Bacillati</taxon>
        <taxon>Cyanobacteriota</taxon>
        <taxon>Cyanophyceae</taxon>
        <taxon>Pleurocapsales</taxon>
        <taxon>Hydrococcaceae</taxon>
        <taxon>Hydrococcus</taxon>
    </lineage>
</organism>
<protein>
    <submittedName>
        <fullName evidence="1">Thiamine biosynthesis protein ThiF</fullName>
    </submittedName>
</protein>
<comment type="caution">
    <text evidence="1">The sequence shown here is derived from an EMBL/GenBank/DDBJ whole genome shotgun (WGS) entry which is preliminary data.</text>
</comment>
<reference evidence="1 2" key="1">
    <citation type="submission" date="2016-11" db="EMBL/GenBank/DDBJ databases">
        <title>Draft Genome Sequences of Nine Cyanobacterial Strains from Diverse Habitats.</title>
        <authorList>
            <person name="Zhu T."/>
            <person name="Hou S."/>
            <person name="Lu X."/>
            <person name="Hess W.R."/>
        </authorList>
    </citation>
    <scope>NUCLEOTIDE SEQUENCE [LARGE SCALE GENOMIC DNA]</scope>
    <source>
        <strain evidence="1 2">NIES-593</strain>
    </source>
</reference>
<accession>A0A1U7HSR6</accession>
<dbReference type="EMBL" id="MRCB01000001">
    <property type="protein sequence ID" value="OKH26636.1"/>
    <property type="molecule type" value="Genomic_DNA"/>
</dbReference>
<dbReference type="AlphaFoldDB" id="A0A1U7HSR6"/>
<dbReference type="InterPro" id="IPR049598">
    <property type="entry name" value="HetP-like"/>
</dbReference>
<gene>
    <name evidence="1" type="ORF">NIES593_00830</name>
</gene>
<proteinExistence type="predicted"/>
<dbReference type="Proteomes" id="UP000186868">
    <property type="component" value="Unassembled WGS sequence"/>
</dbReference>
<keyword evidence="2" id="KW-1185">Reference proteome</keyword>
<dbReference type="OrthoDB" id="532598at2"/>